<proteinExistence type="predicted"/>
<comment type="caution">
    <text evidence="2">The sequence shown here is derived from an EMBL/GenBank/DDBJ whole genome shotgun (WGS) entry which is preliminary data.</text>
</comment>
<name>A0A5J4X8R6_9EUKA</name>
<accession>A0A5J4X8R6</accession>
<protein>
    <submittedName>
        <fullName evidence="2">Uncharacterized protein</fullName>
    </submittedName>
</protein>
<gene>
    <name evidence="2" type="ORF">EZS28_001194</name>
</gene>
<dbReference type="AlphaFoldDB" id="A0A5J4X8R6"/>
<dbReference type="Proteomes" id="UP000324800">
    <property type="component" value="Unassembled WGS sequence"/>
</dbReference>
<evidence type="ECO:0000256" key="1">
    <source>
        <dbReference type="SAM" id="MobiDB-lite"/>
    </source>
</evidence>
<reference evidence="2 3" key="1">
    <citation type="submission" date="2019-03" db="EMBL/GenBank/DDBJ databases">
        <title>Single cell metagenomics reveals metabolic interactions within the superorganism composed of flagellate Streblomastix strix and complex community of Bacteroidetes bacteria on its surface.</title>
        <authorList>
            <person name="Treitli S.C."/>
            <person name="Kolisko M."/>
            <person name="Husnik F."/>
            <person name="Keeling P."/>
            <person name="Hampl V."/>
        </authorList>
    </citation>
    <scope>NUCLEOTIDE SEQUENCE [LARGE SCALE GENOMIC DNA]</scope>
    <source>
        <strain evidence="2">ST1C</strain>
    </source>
</reference>
<feature type="region of interest" description="Disordered" evidence="1">
    <location>
        <begin position="38"/>
        <end position="60"/>
    </location>
</feature>
<evidence type="ECO:0000313" key="3">
    <source>
        <dbReference type="Proteomes" id="UP000324800"/>
    </source>
</evidence>
<organism evidence="2 3">
    <name type="scientific">Streblomastix strix</name>
    <dbReference type="NCBI Taxonomy" id="222440"/>
    <lineage>
        <taxon>Eukaryota</taxon>
        <taxon>Metamonada</taxon>
        <taxon>Preaxostyla</taxon>
        <taxon>Oxymonadida</taxon>
        <taxon>Streblomastigidae</taxon>
        <taxon>Streblomastix</taxon>
    </lineage>
</organism>
<evidence type="ECO:0000313" key="2">
    <source>
        <dbReference type="EMBL" id="KAA6403272.1"/>
    </source>
</evidence>
<dbReference type="EMBL" id="SNRW01000119">
    <property type="protein sequence ID" value="KAA6403272.1"/>
    <property type="molecule type" value="Genomic_DNA"/>
</dbReference>
<sequence length="88" mass="9743">MLLFSKDVDKPLGNVAFPAQKNLYPNIDQIVESVQVSPMQTQKSPISPSQMISPLSDHNAQLPQPFKSQDILLSFATIQYEGGKAEQK</sequence>